<feature type="chain" id="PRO_5042180303" description="Carboxypeptidase regulatory-like domain-containing protein" evidence="2">
    <location>
        <begin position="23"/>
        <end position="570"/>
    </location>
</feature>
<evidence type="ECO:0000313" key="3">
    <source>
        <dbReference type="EMBL" id="MCP1676386.1"/>
    </source>
</evidence>
<keyword evidence="2" id="KW-0732">Signal</keyword>
<dbReference type="PROSITE" id="PS51257">
    <property type="entry name" value="PROKAR_LIPOPROTEIN"/>
    <property type="match status" value="1"/>
</dbReference>
<evidence type="ECO:0000313" key="4">
    <source>
        <dbReference type="Proteomes" id="UP001205843"/>
    </source>
</evidence>
<reference evidence="3" key="1">
    <citation type="submission" date="2022-03" db="EMBL/GenBank/DDBJ databases">
        <title>Genomic Encyclopedia of Type Strains, Phase III (KMG-III): the genomes of soil and plant-associated and newly described type strains.</title>
        <authorList>
            <person name="Whitman W."/>
        </authorList>
    </citation>
    <scope>NUCLEOTIDE SEQUENCE</scope>
    <source>
        <strain evidence="3">ANL 6-2</strain>
    </source>
</reference>
<evidence type="ECO:0000256" key="2">
    <source>
        <dbReference type="SAM" id="SignalP"/>
    </source>
</evidence>
<feature type="compositionally biased region" description="Basic and acidic residues" evidence="1">
    <location>
        <begin position="433"/>
        <end position="444"/>
    </location>
</feature>
<organism evidence="3 4">
    <name type="scientific">Natronocella acetinitrilica</name>
    <dbReference type="NCBI Taxonomy" id="414046"/>
    <lineage>
        <taxon>Bacteria</taxon>
        <taxon>Pseudomonadati</taxon>
        <taxon>Pseudomonadota</taxon>
        <taxon>Gammaproteobacteria</taxon>
        <taxon>Chromatiales</taxon>
        <taxon>Ectothiorhodospiraceae</taxon>
        <taxon>Natronocella</taxon>
    </lineage>
</organism>
<comment type="caution">
    <text evidence="3">The sequence shown here is derived from an EMBL/GenBank/DDBJ whole genome shotgun (WGS) entry which is preliminary data.</text>
</comment>
<evidence type="ECO:0000256" key="1">
    <source>
        <dbReference type="SAM" id="MobiDB-lite"/>
    </source>
</evidence>
<dbReference type="AlphaFoldDB" id="A0AAE3KD34"/>
<sequence>MTFKLRGFWPLCLLVGALAISACNSGGGGGGGSSAQNPDTEGDPAVGGGDSEAPESLLARLQSADGFAQKGPLAPGGTVTIQPLAADGTAASEGVATTLDTYGDFRFDNIDWHGPSLITVTGDWFSEATGTVAGSPVTLRSVVRIPEDESSPPPFPTAVNVLTTVMTTYVLDRMAAGQEFDGRVDFALRRLDEDLDFPTDPRSVNLFALPDQHPLDQQLSGVFTKLMAALSARSDVTEALALLSGPEAWSTSNVSNALQTLWSELRADARELVADGTIVESLTRLADNFDALEVSRQLSDQGGLGLTASCSQGGADQYGFIKLCLSQRYDFTLEPGEQQLFRFEAPYDGAFRFLTPGGTAGRELNVYLSRNADGTLPPSAHERVPSGDGRGLGTRIVSRGSKIYVRVSLSSGLTAGRELTITPGNLNAGSPTDPRRIYPDRRTESTLAGGKNGSSTTNTTSIENNHSYYRFDLGAGFSRIDIEQRTSCGFIGDNSTFHLYRLSTGDPSQAWSTDNLIVQRQSTRDCLVQLDLGEGPSSGTYWLKIINQRDTVTGTQGSGSRTRGYGITAR</sequence>
<gene>
    <name evidence="3" type="ORF">J2T57_003547</name>
</gene>
<name>A0AAE3KD34_9GAMM</name>
<keyword evidence="4" id="KW-1185">Reference proteome</keyword>
<feature type="signal peptide" evidence="2">
    <location>
        <begin position="1"/>
        <end position="22"/>
    </location>
</feature>
<dbReference type="Proteomes" id="UP001205843">
    <property type="component" value="Unassembled WGS sequence"/>
</dbReference>
<feature type="region of interest" description="Disordered" evidence="1">
    <location>
        <begin position="424"/>
        <end position="460"/>
    </location>
</feature>
<dbReference type="RefSeq" id="WP_253482404.1">
    <property type="nucleotide sequence ID" value="NZ_JALJXV010000009.1"/>
</dbReference>
<dbReference type="EMBL" id="JALJXV010000009">
    <property type="protein sequence ID" value="MCP1676386.1"/>
    <property type="molecule type" value="Genomic_DNA"/>
</dbReference>
<feature type="region of interest" description="Disordered" evidence="1">
    <location>
        <begin position="27"/>
        <end position="53"/>
    </location>
</feature>
<proteinExistence type="predicted"/>
<evidence type="ECO:0008006" key="5">
    <source>
        <dbReference type="Google" id="ProtNLM"/>
    </source>
</evidence>
<accession>A0AAE3KD34</accession>
<protein>
    <recommendedName>
        <fullName evidence="5">Carboxypeptidase regulatory-like domain-containing protein</fullName>
    </recommendedName>
</protein>